<dbReference type="PATRIC" id="fig|1774.35.peg.907"/>
<evidence type="ECO:0000256" key="5">
    <source>
        <dbReference type="ARBA" id="ARBA00023136"/>
    </source>
</evidence>
<dbReference type="RefSeq" id="WP_046252684.1">
    <property type="nucleotide sequence ID" value="NZ_CP010946.1"/>
</dbReference>
<keyword evidence="3 6" id="KW-0812">Transmembrane</keyword>
<comment type="subcellular location">
    <subcellularLocation>
        <location evidence="1">Cell membrane</location>
        <topology evidence="1">Multi-pass membrane protein</topology>
    </subcellularLocation>
</comment>
<protein>
    <submittedName>
        <fullName evidence="7">Transporter</fullName>
    </submittedName>
</protein>
<dbReference type="PANTHER" id="PTHR30250:SF11">
    <property type="entry name" value="O-ANTIGEN TRANSPORTER-RELATED"/>
    <property type="match status" value="1"/>
</dbReference>
<keyword evidence="2" id="KW-1003">Cell membrane</keyword>
<dbReference type="GeneID" id="31678478"/>
<evidence type="ECO:0000256" key="1">
    <source>
        <dbReference type="ARBA" id="ARBA00004651"/>
    </source>
</evidence>
<feature type="transmembrane region" description="Helical" evidence="6">
    <location>
        <begin position="363"/>
        <end position="381"/>
    </location>
</feature>
<dbReference type="InterPro" id="IPR002797">
    <property type="entry name" value="Polysacc_synth"/>
</dbReference>
<feature type="transmembrane region" description="Helical" evidence="6">
    <location>
        <begin position="298"/>
        <end position="322"/>
    </location>
</feature>
<feature type="transmembrane region" description="Helical" evidence="6">
    <location>
        <begin position="21"/>
        <end position="43"/>
    </location>
</feature>
<dbReference type="EMBL" id="MLIQ01000002">
    <property type="protein sequence ID" value="OHU60946.1"/>
    <property type="molecule type" value="Genomic_DNA"/>
</dbReference>
<evidence type="ECO:0000313" key="7">
    <source>
        <dbReference type="EMBL" id="OHU60946.1"/>
    </source>
</evidence>
<dbReference type="Proteomes" id="UP000180043">
    <property type="component" value="Unassembled WGS sequence"/>
</dbReference>
<dbReference type="AlphaFoldDB" id="A0A0E3XNA3"/>
<feature type="transmembrane region" description="Helical" evidence="6">
    <location>
        <begin position="151"/>
        <end position="173"/>
    </location>
</feature>
<feature type="transmembrane region" description="Helical" evidence="6">
    <location>
        <begin position="387"/>
        <end position="407"/>
    </location>
</feature>
<keyword evidence="4 6" id="KW-1133">Transmembrane helix</keyword>
<organism evidence="7 8">
    <name type="scientific">Mycobacteroides chelonae</name>
    <name type="common">Mycobacterium chelonae</name>
    <dbReference type="NCBI Taxonomy" id="1774"/>
    <lineage>
        <taxon>Bacteria</taxon>
        <taxon>Bacillati</taxon>
        <taxon>Actinomycetota</taxon>
        <taxon>Actinomycetes</taxon>
        <taxon>Mycobacteriales</taxon>
        <taxon>Mycobacteriaceae</taxon>
        <taxon>Mycobacteroides</taxon>
    </lineage>
</organism>
<feature type="transmembrane region" description="Helical" evidence="6">
    <location>
        <begin position="98"/>
        <end position="117"/>
    </location>
</feature>
<evidence type="ECO:0000256" key="6">
    <source>
        <dbReference type="SAM" id="Phobius"/>
    </source>
</evidence>
<gene>
    <name evidence="7" type="ORF">BKG82_00075</name>
</gene>
<reference evidence="7 8" key="1">
    <citation type="submission" date="2016-10" db="EMBL/GenBank/DDBJ databases">
        <title>Evaluation of Human, Veterinary and Environmental Mycobacterium chelonae Isolates by Core Genome Phylogenomic Analysis, Targeted Gene Comparison, and Anti-microbial Susceptibility Patterns: A Tale of Mistaken Identities.</title>
        <authorList>
            <person name="Fogelson S.B."/>
            <person name="Camus A.C."/>
            <person name="Lorenz W."/>
            <person name="Vasireddy R."/>
            <person name="Vasireddy S."/>
            <person name="Smith T."/>
            <person name="Brown-Elliott B.A."/>
            <person name="Wallace R.J.Jr."/>
            <person name="Hasan N.A."/>
            <person name="Reischl U."/>
            <person name="Sanchez S."/>
        </authorList>
    </citation>
    <scope>NUCLEOTIDE SEQUENCE [LARGE SCALE GENOMIC DNA]</scope>
    <source>
        <strain evidence="7 8">15515</strain>
    </source>
</reference>
<name>A0A0E3XNA3_MYCCH</name>
<evidence type="ECO:0000256" key="4">
    <source>
        <dbReference type="ARBA" id="ARBA00022989"/>
    </source>
</evidence>
<dbReference type="PANTHER" id="PTHR30250">
    <property type="entry name" value="PST FAMILY PREDICTED COLANIC ACID TRANSPORTER"/>
    <property type="match status" value="1"/>
</dbReference>
<dbReference type="InterPro" id="IPR050833">
    <property type="entry name" value="Poly_Biosynth_Transport"/>
</dbReference>
<evidence type="ECO:0000256" key="2">
    <source>
        <dbReference type="ARBA" id="ARBA00022475"/>
    </source>
</evidence>
<dbReference type="HOGENOM" id="CLU_632872_0_0_11"/>
<feature type="transmembrane region" description="Helical" evidence="6">
    <location>
        <begin position="179"/>
        <end position="199"/>
    </location>
</feature>
<dbReference type="OrthoDB" id="4483827at2"/>
<accession>A0A0E3XNA3</accession>
<dbReference type="GO" id="GO:0005886">
    <property type="term" value="C:plasma membrane"/>
    <property type="evidence" value="ECO:0007669"/>
    <property type="project" value="UniProtKB-SubCell"/>
</dbReference>
<evidence type="ECO:0000256" key="3">
    <source>
        <dbReference type="ARBA" id="ARBA00022692"/>
    </source>
</evidence>
<dbReference type="Pfam" id="PF01943">
    <property type="entry name" value="Polysacc_synt"/>
    <property type="match status" value="1"/>
</dbReference>
<feature type="transmembrane region" description="Helical" evidence="6">
    <location>
        <begin position="49"/>
        <end position="77"/>
    </location>
</feature>
<comment type="caution">
    <text evidence="7">The sequence shown here is derived from an EMBL/GenBank/DDBJ whole genome shotgun (WGS) entry which is preliminary data.</text>
</comment>
<evidence type="ECO:0000313" key="8">
    <source>
        <dbReference type="Proteomes" id="UP000180043"/>
    </source>
</evidence>
<keyword evidence="5 6" id="KW-0472">Membrane</keyword>
<proteinExistence type="predicted"/>
<feature type="transmembrane region" description="Helical" evidence="6">
    <location>
        <begin position="337"/>
        <end position="356"/>
    </location>
</feature>
<feature type="transmembrane region" description="Helical" evidence="6">
    <location>
        <begin position="123"/>
        <end position="139"/>
    </location>
</feature>
<sequence>MSRGPRNSATLPRALRLARDFGAVVFGKYGQYVVTFATVPLLARILGPAGMGLLAVGMAAYFFGSIVVDLGMTPFLAAQVPALRNTPAELRQVRTDYLTLRLITLAVLGAAFGVGWIAGAPSYVHMILLGLFAGGLWATSDDWLLIGQGRFVASAVYQGSGRIAYLVLLIVLLPHSPHASTAVLCLLGSSVLTVAGTWWDSLRTFGGLCRPYAPGRILRTSWPIATSRLLTTGYGQGAPAIYSAMLDAVSLGLFSASDRLVRAMQSLLDMIGLVLLPRMAKRSGHEHFWRTGLRGLRGAVAVAILAAALLWVLATPIVHLIFGSEFLGAVGLLRAELLILPASTISSYISTALLPVRQDMHGVLVASVVGTAASVAGLIAASWSHSVWALIGGVIGAEFGVAIWYLVRIRHLARRERGVLIETESEQEGVVR</sequence>